<dbReference type="AlphaFoldDB" id="A0A120KKY0"/>
<sequence length="169" mass="17488">MDRRKFLQLSTAVGAGGIMLSTASSAAAAPSNRTLDEDHQLNEIQGALESLPADLRTADPATTPNYAHRLSVALGGLTVVMPTSSALRNSPAMNPAQCAIEVAGVIIEYGIPVAKVLSWIRTARRLWGGVRGIIRAIRSGAAAAQIGPEGVEVLKALLGFGDVIAACFG</sequence>
<evidence type="ECO:0008006" key="4">
    <source>
        <dbReference type="Google" id="ProtNLM"/>
    </source>
</evidence>
<protein>
    <recommendedName>
        <fullName evidence="4">Tat pathway signal protein</fullName>
    </recommendedName>
</protein>
<dbReference type="EMBL" id="CP014228">
    <property type="protein sequence ID" value="AMD86614.1"/>
    <property type="molecule type" value="Genomic_DNA"/>
</dbReference>
<accession>A0A120KKY0</accession>
<dbReference type="InterPro" id="IPR006311">
    <property type="entry name" value="TAT_signal"/>
</dbReference>
<feature type="signal peptide" evidence="1">
    <location>
        <begin position="1"/>
        <end position="26"/>
    </location>
</feature>
<feature type="chain" id="PRO_5038376357" description="Tat pathway signal protein" evidence="1">
    <location>
        <begin position="27"/>
        <end position="169"/>
    </location>
</feature>
<evidence type="ECO:0000313" key="3">
    <source>
        <dbReference type="Proteomes" id="UP000065220"/>
    </source>
</evidence>
<dbReference type="KEGG" id="ard:AXF14_02145"/>
<dbReference type="RefSeq" id="WP_067940328.1">
    <property type="nucleotide sequence ID" value="NZ_CAUSVG010000025.1"/>
</dbReference>
<keyword evidence="3" id="KW-1185">Reference proteome</keyword>
<dbReference type="OrthoDB" id="3261149at2"/>
<proteinExistence type="predicted"/>
<reference evidence="3" key="1">
    <citation type="submission" date="2016-02" db="EMBL/GenBank/DDBJ databases">
        <authorList>
            <person name="Holder M.E."/>
            <person name="Ajami N.J."/>
            <person name="Petrosino J.F."/>
        </authorList>
    </citation>
    <scope>NUCLEOTIDE SEQUENCE [LARGE SCALE GENOMIC DNA]</scope>
    <source>
        <strain evidence="3">CCUG 36733</strain>
    </source>
</reference>
<organism evidence="2 3">
    <name type="scientific">Actinomyces radicidentis</name>
    <dbReference type="NCBI Taxonomy" id="111015"/>
    <lineage>
        <taxon>Bacteria</taxon>
        <taxon>Bacillati</taxon>
        <taxon>Actinomycetota</taxon>
        <taxon>Actinomycetes</taxon>
        <taxon>Actinomycetales</taxon>
        <taxon>Actinomycetaceae</taxon>
        <taxon>Actinomyces</taxon>
    </lineage>
</organism>
<gene>
    <name evidence="2" type="ORF">AXF14_02145</name>
</gene>
<evidence type="ECO:0000313" key="2">
    <source>
        <dbReference type="EMBL" id="AMD86614.1"/>
    </source>
</evidence>
<dbReference type="PROSITE" id="PS51318">
    <property type="entry name" value="TAT"/>
    <property type="match status" value="1"/>
</dbReference>
<name>A0A120KKY0_ACTRD</name>
<dbReference type="STRING" id="111015.AXF14_02145"/>
<keyword evidence="1" id="KW-0732">Signal</keyword>
<dbReference type="Proteomes" id="UP000065220">
    <property type="component" value="Chromosome"/>
</dbReference>
<evidence type="ECO:0000256" key="1">
    <source>
        <dbReference type="SAM" id="SignalP"/>
    </source>
</evidence>